<comment type="caution">
    <text evidence="2">The sequence shown here is derived from an EMBL/GenBank/DDBJ whole genome shotgun (WGS) entry which is preliminary data.</text>
</comment>
<feature type="compositionally biased region" description="Basic residues" evidence="1">
    <location>
        <begin position="15"/>
        <end position="25"/>
    </location>
</feature>
<name>A0A8T2M6I1_ASTMX</name>
<evidence type="ECO:0000313" key="3">
    <source>
        <dbReference type="Proteomes" id="UP000752171"/>
    </source>
</evidence>
<dbReference type="EMBL" id="JAICCE010000004">
    <property type="protein sequence ID" value="KAG9278784.1"/>
    <property type="molecule type" value="Genomic_DNA"/>
</dbReference>
<sequence>MGRRYDRRCPGTTRSHQRISFHGSKKSQISTGQKQNHRQNPGNEDTSVKNEQRQPVWLPRGLTSPLPSRIYKPPYVPILV</sequence>
<proteinExistence type="predicted"/>
<dbReference type="Proteomes" id="UP000752171">
    <property type="component" value="Unassembled WGS sequence"/>
</dbReference>
<evidence type="ECO:0000256" key="1">
    <source>
        <dbReference type="SAM" id="MobiDB-lite"/>
    </source>
</evidence>
<organism evidence="2 3">
    <name type="scientific">Astyanax mexicanus</name>
    <name type="common">Blind cave fish</name>
    <name type="synonym">Astyanax fasciatus mexicanus</name>
    <dbReference type="NCBI Taxonomy" id="7994"/>
    <lineage>
        <taxon>Eukaryota</taxon>
        <taxon>Metazoa</taxon>
        <taxon>Chordata</taxon>
        <taxon>Craniata</taxon>
        <taxon>Vertebrata</taxon>
        <taxon>Euteleostomi</taxon>
        <taxon>Actinopterygii</taxon>
        <taxon>Neopterygii</taxon>
        <taxon>Teleostei</taxon>
        <taxon>Ostariophysi</taxon>
        <taxon>Characiformes</taxon>
        <taxon>Characoidei</taxon>
        <taxon>Acestrorhamphidae</taxon>
        <taxon>Acestrorhamphinae</taxon>
        <taxon>Astyanax</taxon>
    </lineage>
</organism>
<reference evidence="2 3" key="1">
    <citation type="submission" date="2021-07" db="EMBL/GenBank/DDBJ databases">
        <authorList>
            <person name="Imarazene B."/>
            <person name="Zahm M."/>
            <person name="Klopp C."/>
            <person name="Cabau C."/>
            <person name="Beille S."/>
            <person name="Jouanno E."/>
            <person name="Castinel A."/>
            <person name="Lluch J."/>
            <person name="Gil L."/>
            <person name="Kuchtly C."/>
            <person name="Lopez Roques C."/>
            <person name="Donnadieu C."/>
            <person name="Parrinello H."/>
            <person name="Journot L."/>
            <person name="Du K."/>
            <person name="Schartl M."/>
            <person name="Retaux S."/>
            <person name="Guiguen Y."/>
        </authorList>
    </citation>
    <scope>NUCLEOTIDE SEQUENCE [LARGE SCALE GENOMIC DNA]</scope>
    <source>
        <strain evidence="2">Pach_M1</strain>
        <tissue evidence="2">Testis</tissue>
    </source>
</reference>
<feature type="region of interest" description="Disordered" evidence="1">
    <location>
        <begin position="1"/>
        <end position="70"/>
    </location>
</feature>
<feature type="compositionally biased region" description="Polar residues" evidence="1">
    <location>
        <begin position="26"/>
        <end position="45"/>
    </location>
</feature>
<gene>
    <name evidence="2" type="ORF">AMEX_G6704</name>
</gene>
<protein>
    <submittedName>
        <fullName evidence="2">Uncharacterized protein</fullName>
    </submittedName>
</protein>
<evidence type="ECO:0000313" key="2">
    <source>
        <dbReference type="EMBL" id="KAG9278784.1"/>
    </source>
</evidence>
<dbReference type="AlphaFoldDB" id="A0A8T2M6I1"/>
<accession>A0A8T2M6I1</accession>